<protein>
    <recommendedName>
        <fullName evidence="3">ArnR1-like winged helix-turn-helix domain-containing protein</fullName>
    </recommendedName>
</protein>
<gene>
    <name evidence="1" type="ORF">P186_0952</name>
</gene>
<dbReference type="EMBL" id="CP003098">
    <property type="protein sequence ID" value="AET32393.1"/>
    <property type="molecule type" value="Genomic_DNA"/>
</dbReference>
<evidence type="ECO:0000313" key="2">
    <source>
        <dbReference type="Proteomes" id="UP000005867"/>
    </source>
</evidence>
<name>G7VBG3_9CREN</name>
<dbReference type="STRING" id="1104324.P186_0952"/>
<dbReference type="BioCyc" id="PSP1104324:GJSN-932-MONOMER"/>
<reference evidence="1 2" key="1">
    <citation type="journal article" date="2012" name="J. Bacteriol.">
        <title>Complete genome sequence of strain 1860, a crenarchaeon of the genus pyrobaculum able to grow with various electron acceptors.</title>
        <authorList>
            <person name="Mardanov A.V."/>
            <person name="Gumerov V.M."/>
            <person name="Slobodkina G.B."/>
            <person name="Beletsky A.V."/>
            <person name="Bonch-Osmolovskaya E.A."/>
            <person name="Ravin N.V."/>
            <person name="Skryabin K.G."/>
        </authorList>
    </citation>
    <scope>NUCLEOTIDE SEQUENCE [LARGE SCALE GENOMIC DNA]</scope>
    <source>
        <strain evidence="1 2">1860</strain>
    </source>
</reference>
<dbReference type="RefSeq" id="WP_014288221.1">
    <property type="nucleotide sequence ID" value="NC_016645.1"/>
</dbReference>
<sequence length="96" mass="11033">MIDVKDLASRITVADVAVLAVLFAYGGELAEGDLLYHVSKLGYDAELRYLWELKLVEFDAGYWRLTRRGVELLEAVDDVMKLFDRAKIRERIKAKK</sequence>
<evidence type="ECO:0000313" key="1">
    <source>
        <dbReference type="EMBL" id="AET32393.1"/>
    </source>
</evidence>
<keyword evidence="2" id="KW-1185">Reference proteome</keyword>
<proteinExistence type="predicted"/>
<dbReference type="AlphaFoldDB" id="G7VBG3"/>
<organism evidence="1 2">
    <name type="scientific">Pyrobaculum ferrireducens</name>
    <dbReference type="NCBI Taxonomy" id="1104324"/>
    <lineage>
        <taxon>Archaea</taxon>
        <taxon>Thermoproteota</taxon>
        <taxon>Thermoprotei</taxon>
        <taxon>Thermoproteales</taxon>
        <taxon>Thermoproteaceae</taxon>
        <taxon>Pyrobaculum</taxon>
    </lineage>
</organism>
<dbReference type="Proteomes" id="UP000005867">
    <property type="component" value="Chromosome"/>
</dbReference>
<dbReference type="KEGG" id="pyr:P186_0952"/>
<evidence type="ECO:0008006" key="3">
    <source>
        <dbReference type="Google" id="ProtNLM"/>
    </source>
</evidence>
<dbReference type="GeneID" id="11595211"/>
<accession>G7VBG3</accession>
<dbReference type="HOGENOM" id="CLU_2353317_0_0_2"/>